<dbReference type="InterPro" id="IPR000092">
    <property type="entry name" value="Polyprenyl_synt"/>
</dbReference>
<dbReference type="Pfam" id="PF00348">
    <property type="entry name" value="polyprenyl_synt"/>
    <property type="match status" value="1"/>
</dbReference>
<dbReference type="InterPro" id="IPR053378">
    <property type="entry name" value="Prenyl_diphosphate_synthase"/>
</dbReference>
<proteinExistence type="inferred from homology"/>
<comment type="cofactor">
    <cofactor evidence="1">
        <name>Mg(2+)</name>
        <dbReference type="ChEBI" id="CHEBI:18420"/>
    </cofactor>
</comment>
<name>A0ABY7WU40_9LACO</name>
<dbReference type="InterPro" id="IPR033749">
    <property type="entry name" value="Polyprenyl_synt_CS"/>
</dbReference>
<reference evidence="8 9" key="1">
    <citation type="submission" date="2023-02" db="EMBL/GenBank/DDBJ databases">
        <title>Genome sequence of Lacticaseibacillus sp. KACC 23028.</title>
        <authorList>
            <person name="Kim S."/>
            <person name="Heo J."/>
            <person name="Kwon S.-W."/>
        </authorList>
    </citation>
    <scope>NUCLEOTIDE SEQUENCE [LARGE SCALE GENOMIC DNA]</scope>
    <source>
        <strain evidence="8 9">KACC 23028</strain>
    </source>
</reference>
<accession>A0ABY7WU40</accession>
<evidence type="ECO:0000256" key="2">
    <source>
        <dbReference type="ARBA" id="ARBA00006706"/>
    </source>
</evidence>
<evidence type="ECO:0000256" key="7">
    <source>
        <dbReference type="RuleBase" id="RU004466"/>
    </source>
</evidence>
<keyword evidence="3 7" id="KW-0808">Transferase</keyword>
<protein>
    <submittedName>
        <fullName evidence="8">Polyprenyl synthetase family protein</fullName>
    </submittedName>
</protein>
<keyword evidence="6" id="KW-0414">Isoprene biosynthesis</keyword>
<dbReference type="PROSITE" id="PS00444">
    <property type="entry name" value="POLYPRENYL_SYNTHASE_2"/>
    <property type="match status" value="1"/>
</dbReference>
<dbReference type="SFLD" id="SFLDS00005">
    <property type="entry name" value="Isoprenoid_Synthase_Type_I"/>
    <property type="match status" value="1"/>
</dbReference>
<dbReference type="RefSeq" id="WP_274261982.1">
    <property type="nucleotide sequence ID" value="NZ_CP117884.1"/>
</dbReference>
<comment type="similarity">
    <text evidence="2 7">Belongs to the FPP/GGPP synthase family.</text>
</comment>
<sequence length="291" mass="31029">MTNPLSNFSRAVIPGLETYMNAQIKASHDAHLAEAMAYSLDAGGKRLRPLLLLATVDALGGDVRVAYPAAAALEFIHTYSLIHDDLPAMDNSDLRRGKPSNHVRFDEATAILAGDALLTDAFVCLSDYAGPATQLQELLRILATAAGSRGMVAGQQMDLDGSNQHLSTEQLQHLNAHKTGALIHGAVAMGAVIGNAPTRTSEHLQDFATAFGLGFQLKDDIDDATETTAQLGKPADQDEHNGKNTYVELLGLDGARAQLVKYAKQADAALGRVRGDTAVLMSIADYLKREK</sequence>
<dbReference type="InterPro" id="IPR008949">
    <property type="entry name" value="Isoprenoid_synthase_dom_sf"/>
</dbReference>
<dbReference type="Proteomes" id="UP001220377">
    <property type="component" value="Chromosome"/>
</dbReference>
<evidence type="ECO:0000313" key="8">
    <source>
        <dbReference type="EMBL" id="WDF83670.1"/>
    </source>
</evidence>
<dbReference type="Gene3D" id="1.10.600.10">
    <property type="entry name" value="Farnesyl Diphosphate Synthase"/>
    <property type="match status" value="1"/>
</dbReference>
<evidence type="ECO:0000256" key="1">
    <source>
        <dbReference type="ARBA" id="ARBA00001946"/>
    </source>
</evidence>
<keyword evidence="4" id="KW-0479">Metal-binding</keyword>
<evidence type="ECO:0000256" key="6">
    <source>
        <dbReference type="ARBA" id="ARBA00023229"/>
    </source>
</evidence>
<evidence type="ECO:0000256" key="3">
    <source>
        <dbReference type="ARBA" id="ARBA00022679"/>
    </source>
</evidence>
<evidence type="ECO:0000313" key="9">
    <source>
        <dbReference type="Proteomes" id="UP001220377"/>
    </source>
</evidence>
<organism evidence="8 9">
    <name type="scientific">Lacticaseibacillus pabuli</name>
    <dbReference type="NCBI Taxonomy" id="3025672"/>
    <lineage>
        <taxon>Bacteria</taxon>
        <taxon>Bacillati</taxon>
        <taxon>Bacillota</taxon>
        <taxon>Bacilli</taxon>
        <taxon>Lactobacillales</taxon>
        <taxon>Lactobacillaceae</taxon>
        <taxon>Lacticaseibacillus</taxon>
    </lineage>
</organism>
<dbReference type="EMBL" id="CP117884">
    <property type="protein sequence ID" value="WDF83670.1"/>
    <property type="molecule type" value="Genomic_DNA"/>
</dbReference>
<dbReference type="PROSITE" id="PS00723">
    <property type="entry name" value="POLYPRENYL_SYNTHASE_1"/>
    <property type="match status" value="1"/>
</dbReference>
<dbReference type="PANTHER" id="PTHR43281">
    <property type="entry name" value="FARNESYL DIPHOSPHATE SYNTHASE"/>
    <property type="match status" value="1"/>
</dbReference>
<gene>
    <name evidence="8" type="ORF">PQ472_05385</name>
</gene>
<dbReference type="SUPFAM" id="SSF48576">
    <property type="entry name" value="Terpenoid synthases"/>
    <property type="match status" value="1"/>
</dbReference>
<keyword evidence="9" id="KW-1185">Reference proteome</keyword>
<dbReference type="CDD" id="cd00685">
    <property type="entry name" value="Trans_IPPS_HT"/>
    <property type="match status" value="1"/>
</dbReference>
<evidence type="ECO:0000256" key="4">
    <source>
        <dbReference type="ARBA" id="ARBA00022723"/>
    </source>
</evidence>
<evidence type="ECO:0000256" key="5">
    <source>
        <dbReference type="ARBA" id="ARBA00022842"/>
    </source>
</evidence>
<dbReference type="NCBIfam" id="NF045485">
    <property type="entry name" value="FPPsyn"/>
    <property type="match status" value="1"/>
</dbReference>
<keyword evidence="5" id="KW-0460">Magnesium</keyword>
<dbReference type="PANTHER" id="PTHR43281:SF1">
    <property type="entry name" value="FARNESYL DIPHOSPHATE SYNTHASE"/>
    <property type="match status" value="1"/>
</dbReference>
<dbReference type="SFLD" id="SFLDG01017">
    <property type="entry name" value="Polyprenyl_Transferase_Like"/>
    <property type="match status" value="1"/>
</dbReference>